<dbReference type="Proteomes" id="UP000011996">
    <property type="component" value="Unassembled WGS sequence"/>
</dbReference>
<name>M5S1C4_9BACT</name>
<gene>
    <name evidence="2" type="ORF">RESH_04021</name>
</gene>
<proteinExistence type="predicted"/>
<evidence type="ECO:0000313" key="3">
    <source>
        <dbReference type="Proteomes" id="UP000011996"/>
    </source>
</evidence>
<evidence type="ECO:0000313" key="2">
    <source>
        <dbReference type="EMBL" id="EMI25408.1"/>
    </source>
</evidence>
<dbReference type="STRING" id="1263868.RESH_04021"/>
<dbReference type="AlphaFoldDB" id="M5S1C4"/>
<feature type="region of interest" description="Disordered" evidence="1">
    <location>
        <begin position="17"/>
        <end position="43"/>
    </location>
</feature>
<dbReference type="EMBL" id="ANOF01000126">
    <property type="protein sequence ID" value="EMI25408.1"/>
    <property type="molecule type" value="Genomic_DNA"/>
</dbReference>
<sequence length="43" mass="4417">MIRKTVGSGVQAVAVTDSITSSMEGESQAVPADEPKPRCGNPD</sequence>
<accession>M5S1C4</accession>
<reference evidence="2 3" key="1">
    <citation type="journal article" date="2013" name="Mar. Genomics">
        <title>Expression of sulfatases in Rhodopirellula baltica and the diversity of sulfatases in the genus Rhodopirellula.</title>
        <authorList>
            <person name="Wegner C.E."/>
            <person name="Richter-Heitmann T."/>
            <person name="Klindworth A."/>
            <person name="Klockow C."/>
            <person name="Richter M."/>
            <person name="Achstetter T."/>
            <person name="Glockner F.O."/>
            <person name="Harder J."/>
        </authorList>
    </citation>
    <scope>NUCLEOTIDE SEQUENCE [LARGE SCALE GENOMIC DNA]</scope>
    <source>
        <strain evidence="2 3">SH398</strain>
    </source>
</reference>
<protein>
    <submittedName>
        <fullName evidence="2">Uncharacterized protein</fullName>
    </submittedName>
</protein>
<evidence type="ECO:0000256" key="1">
    <source>
        <dbReference type="SAM" id="MobiDB-lite"/>
    </source>
</evidence>
<organism evidence="2 3">
    <name type="scientific">Rhodopirellula europaea SH398</name>
    <dbReference type="NCBI Taxonomy" id="1263868"/>
    <lineage>
        <taxon>Bacteria</taxon>
        <taxon>Pseudomonadati</taxon>
        <taxon>Planctomycetota</taxon>
        <taxon>Planctomycetia</taxon>
        <taxon>Pirellulales</taxon>
        <taxon>Pirellulaceae</taxon>
        <taxon>Rhodopirellula</taxon>
    </lineage>
</organism>
<comment type="caution">
    <text evidence="2">The sequence shown here is derived from an EMBL/GenBank/DDBJ whole genome shotgun (WGS) entry which is preliminary data.</text>
</comment>